<evidence type="ECO:0000313" key="2">
    <source>
        <dbReference type="Proteomes" id="UP000309997"/>
    </source>
</evidence>
<keyword evidence="2" id="KW-1185">Reference proteome</keyword>
<sequence length="178" mass="19047">MTYDSPESTKSQVEPGKMYSSNLTGFILALVSSTFIGTSFIIKKKGLRKAGVSGPRASVGGYGYLLEPLWWIGMISMIVGEIANFVAYVYAPAVLVTPLGALSIIVSAVLAHFLLGEKLQKMGVLGCLLCIVGSTVIVLHAPEERSINSVKEIWELAIQPGRTLSCLAVLISCFYLSS</sequence>
<gene>
    <name evidence="1" type="ORF">D5086_008739</name>
</gene>
<organism evidence="1 2">
    <name type="scientific">Populus alba</name>
    <name type="common">White poplar</name>
    <dbReference type="NCBI Taxonomy" id="43335"/>
    <lineage>
        <taxon>Eukaryota</taxon>
        <taxon>Viridiplantae</taxon>
        <taxon>Streptophyta</taxon>
        <taxon>Embryophyta</taxon>
        <taxon>Tracheophyta</taxon>
        <taxon>Spermatophyta</taxon>
        <taxon>Magnoliopsida</taxon>
        <taxon>eudicotyledons</taxon>
        <taxon>Gunneridae</taxon>
        <taxon>Pentapetalae</taxon>
        <taxon>rosids</taxon>
        <taxon>fabids</taxon>
        <taxon>Malpighiales</taxon>
        <taxon>Salicaceae</taxon>
        <taxon>Saliceae</taxon>
        <taxon>Populus</taxon>
    </lineage>
</organism>
<reference evidence="1 2" key="1">
    <citation type="journal article" date="2024" name="Plant Biotechnol. J.">
        <title>Genome and CRISPR/Cas9 system of a widespread forest tree (Populus alba) in the world.</title>
        <authorList>
            <person name="Liu Y.J."/>
            <person name="Jiang P.F."/>
            <person name="Han X.M."/>
            <person name="Li X.Y."/>
            <person name="Wang H.M."/>
            <person name="Wang Y.J."/>
            <person name="Wang X.X."/>
            <person name="Zeng Q.Y."/>
        </authorList>
    </citation>
    <scope>NUCLEOTIDE SEQUENCE [LARGE SCALE GENOMIC DNA]</scope>
    <source>
        <strain evidence="2">cv. PAL-ZL1</strain>
    </source>
</reference>
<accession>A0ACC4CI07</accession>
<proteinExistence type="predicted"/>
<comment type="caution">
    <text evidence="1">The sequence shown here is derived from an EMBL/GenBank/DDBJ whole genome shotgun (WGS) entry which is preliminary data.</text>
</comment>
<dbReference type="Proteomes" id="UP000309997">
    <property type="component" value="Unassembled WGS sequence"/>
</dbReference>
<protein>
    <submittedName>
        <fullName evidence="1">Uncharacterized protein</fullName>
    </submittedName>
</protein>
<name>A0ACC4CI07_POPAL</name>
<dbReference type="EMBL" id="RCHU02000004">
    <property type="protein sequence ID" value="KAL3597102.1"/>
    <property type="molecule type" value="Genomic_DNA"/>
</dbReference>
<evidence type="ECO:0000313" key="1">
    <source>
        <dbReference type="EMBL" id="KAL3597102.1"/>
    </source>
</evidence>